<evidence type="ECO:0000259" key="17">
    <source>
        <dbReference type="PROSITE" id="PS50999"/>
    </source>
</evidence>
<evidence type="ECO:0000256" key="2">
    <source>
        <dbReference type="ARBA" id="ARBA00007866"/>
    </source>
</evidence>
<keyword evidence="6 15" id="KW-0812">Transmembrane</keyword>
<dbReference type="InterPro" id="IPR008972">
    <property type="entry name" value="Cupredoxin"/>
</dbReference>
<name>A0ABR7R2C2_9PROT</name>
<reference evidence="18 19" key="1">
    <citation type="journal article" date="2009" name="Int. J. Syst. Evol. Microbiol.">
        <title>Transfer of Teichococcus ludipueritiae and Muricoccus roseus to the genus Roseomonas, as Roseomonas ludipueritiae comb. nov. and Roseomonas rosea comb. nov., respectively, and emended description of the genus Roseomonas.</title>
        <authorList>
            <person name="Sanchez-Porro C."/>
            <person name="Gallego V."/>
            <person name="Busse H.J."/>
            <person name="Kampfer P."/>
            <person name="Ventosa A."/>
        </authorList>
    </citation>
    <scope>NUCLEOTIDE SEQUENCE [LARGE SCALE GENOMIC DNA]</scope>
    <source>
        <strain evidence="18 19">DSM 14915</strain>
    </source>
</reference>
<keyword evidence="5 14" id="KW-0679">Respiratory chain</keyword>
<evidence type="ECO:0000256" key="5">
    <source>
        <dbReference type="ARBA" id="ARBA00022660"/>
    </source>
</evidence>
<dbReference type="InterPro" id="IPR011759">
    <property type="entry name" value="Cyt_c_oxidase_su2_TM_dom"/>
</dbReference>
<comment type="subcellular location">
    <subcellularLocation>
        <location evidence="1">Cell membrane</location>
        <topology evidence="1">Multi-pass membrane protein</topology>
    </subcellularLocation>
</comment>
<feature type="transmembrane region" description="Helical" evidence="15">
    <location>
        <begin position="84"/>
        <end position="105"/>
    </location>
</feature>
<dbReference type="CDD" id="cd04212">
    <property type="entry name" value="CuRO_UO_II"/>
    <property type="match status" value="1"/>
</dbReference>
<dbReference type="PANTHER" id="PTHR22888:SF18">
    <property type="entry name" value="CYTOCHROME BO(3) UBIQUINOL OXIDASE SUBUNIT 2"/>
    <property type="match status" value="1"/>
</dbReference>
<dbReference type="NCBIfam" id="TIGR01433">
    <property type="entry name" value="CyoA"/>
    <property type="match status" value="1"/>
</dbReference>
<evidence type="ECO:0000256" key="12">
    <source>
        <dbReference type="ARBA" id="ARBA00023139"/>
    </source>
</evidence>
<protein>
    <recommendedName>
        <fullName evidence="14">Ubiquinol oxidase subunit 2</fullName>
    </recommendedName>
</protein>
<organism evidence="18 19">
    <name type="scientific">Pseudoroseomonas ludipueritiae</name>
    <dbReference type="NCBI Taxonomy" id="198093"/>
    <lineage>
        <taxon>Bacteria</taxon>
        <taxon>Pseudomonadati</taxon>
        <taxon>Pseudomonadota</taxon>
        <taxon>Alphaproteobacteria</taxon>
        <taxon>Acetobacterales</taxon>
        <taxon>Acetobacteraceae</taxon>
        <taxon>Pseudoroseomonas</taxon>
    </lineage>
</organism>
<evidence type="ECO:0000256" key="1">
    <source>
        <dbReference type="ARBA" id="ARBA00004651"/>
    </source>
</evidence>
<sequence>MASKILRLLALGPLALLLSGCNLVIMNPSGDVAAQQRDLIVWSTVLMLIIIVPVILLTLFFAWRYRQSNTSATYDPEWNHSTRLEVIIWSAPLCIIVALGGLTWVGTHLLDPYRPIARLDAERPLPADVKPLQVDVVALDWKWLFLYPEQGVASINELALPVDVPVKFNITASTVMNAFSVPAMAGMIYAMPGMQTQLHAVINKPGVYHGLSANYSGGGFSDMHFKVHGLSTDDFNRWVADAKANNTAQLGRAEYLELEKPSHKEPVRHFASFAPDLFNAVVNRCVDASRMCMDQMMGIDMRGGLGMAGTVNVLTSPEPTPSGRPQRYVAAFCTFADARGTGQPAQSSAIN</sequence>
<dbReference type="PROSITE" id="PS51257">
    <property type="entry name" value="PROKAR_LIPOPROTEIN"/>
    <property type="match status" value="1"/>
</dbReference>
<evidence type="ECO:0000256" key="9">
    <source>
        <dbReference type="ARBA" id="ARBA00022989"/>
    </source>
</evidence>
<dbReference type="InterPro" id="IPR036257">
    <property type="entry name" value="Cyt_c_oxidase_su2_TM_sf"/>
</dbReference>
<dbReference type="PANTHER" id="PTHR22888">
    <property type="entry name" value="CYTOCHROME C OXIDASE, SUBUNIT II"/>
    <property type="match status" value="1"/>
</dbReference>
<evidence type="ECO:0000256" key="4">
    <source>
        <dbReference type="ARBA" id="ARBA00022475"/>
    </source>
</evidence>
<keyword evidence="8 14" id="KW-0249">Electron transport</keyword>
<gene>
    <name evidence="18" type="primary">cyoA</name>
    <name evidence="18" type="ORF">IBL25_02850</name>
</gene>
<feature type="transmembrane region" description="Helical" evidence="15">
    <location>
        <begin position="39"/>
        <end position="63"/>
    </location>
</feature>
<evidence type="ECO:0000256" key="8">
    <source>
        <dbReference type="ARBA" id="ARBA00022982"/>
    </source>
</evidence>
<dbReference type="InterPro" id="IPR034227">
    <property type="entry name" value="CuRO_UO_II"/>
</dbReference>
<keyword evidence="7" id="KW-0732">Signal</keyword>
<feature type="domain" description="Cytochrome oxidase subunit II transmembrane region profile" evidence="17">
    <location>
        <begin position="17"/>
        <end position="114"/>
    </location>
</feature>
<dbReference type="PROSITE" id="PS50999">
    <property type="entry name" value="COX2_TM"/>
    <property type="match status" value="1"/>
</dbReference>
<keyword evidence="3 14" id="KW-0813">Transport</keyword>
<dbReference type="InterPro" id="IPR045187">
    <property type="entry name" value="CcO_II"/>
</dbReference>
<dbReference type="Gene3D" id="1.10.287.90">
    <property type="match status" value="1"/>
</dbReference>
<dbReference type="InterPro" id="IPR010514">
    <property type="entry name" value="COX_ARM"/>
</dbReference>
<evidence type="ECO:0000256" key="3">
    <source>
        <dbReference type="ARBA" id="ARBA00022448"/>
    </source>
</evidence>
<evidence type="ECO:0000313" key="19">
    <source>
        <dbReference type="Proteomes" id="UP000603940"/>
    </source>
</evidence>
<evidence type="ECO:0000256" key="14">
    <source>
        <dbReference type="PIRNR" id="PIRNR000292"/>
    </source>
</evidence>
<evidence type="ECO:0000256" key="10">
    <source>
        <dbReference type="ARBA" id="ARBA00023002"/>
    </source>
</evidence>
<keyword evidence="4 14" id="KW-1003">Cell membrane</keyword>
<keyword evidence="12" id="KW-0564">Palmitate</keyword>
<keyword evidence="9 15" id="KW-1133">Transmembrane helix</keyword>
<dbReference type="Gene3D" id="2.60.40.420">
    <property type="entry name" value="Cupredoxins - blue copper proteins"/>
    <property type="match status" value="1"/>
</dbReference>
<evidence type="ECO:0000256" key="13">
    <source>
        <dbReference type="ARBA" id="ARBA00023288"/>
    </source>
</evidence>
<proteinExistence type="inferred from homology"/>
<dbReference type="Pfam" id="PF00116">
    <property type="entry name" value="COX2"/>
    <property type="match status" value="1"/>
</dbReference>
<dbReference type="SUPFAM" id="SSF49503">
    <property type="entry name" value="Cupredoxins"/>
    <property type="match status" value="1"/>
</dbReference>
<dbReference type="SUPFAM" id="SSF81464">
    <property type="entry name" value="Cytochrome c oxidase subunit II-like, transmembrane region"/>
    <property type="match status" value="1"/>
</dbReference>
<evidence type="ECO:0000256" key="11">
    <source>
        <dbReference type="ARBA" id="ARBA00023136"/>
    </source>
</evidence>
<dbReference type="Proteomes" id="UP000603940">
    <property type="component" value="Unassembled WGS sequence"/>
</dbReference>
<keyword evidence="10 14" id="KW-0560">Oxidoreductase</keyword>
<evidence type="ECO:0000313" key="18">
    <source>
        <dbReference type="EMBL" id="MBC9175885.1"/>
    </source>
</evidence>
<dbReference type="PROSITE" id="PS50857">
    <property type="entry name" value="COX2_CUA"/>
    <property type="match status" value="1"/>
</dbReference>
<keyword evidence="11 14" id="KW-0472">Membrane</keyword>
<dbReference type="EMBL" id="JACTUZ010000005">
    <property type="protein sequence ID" value="MBC9175885.1"/>
    <property type="molecule type" value="Genomic_DNA"/>
</dbReference>
<evidence type="ECO:0000256" key="7">
    <source>
        <dbReference type="ARBA" id="ARBA00022729"/>
    </source>
</evidence>
<feature type="domain" description="Cytochrome oxidase subunit II copper A binding" evidence="16">
    <location>
        <begin position="129"/>
        <end position="241"/>
    </location>
</feature>
<dbReference type="RefSeq" id="WP_187777046.1">
    <property type="nucleotide sequence ID" value="NZ_JACTUZ010000005.1"/>
</dbReference>
<dbReference type="InterPro" id="IPR002429">
    <property type="entry name" value="CcO_II-like_C"/>
</dbReference>
<dbReference type="PIRSF" id="PIRSF000292">
    <property type="entry name" value="Ubi_od_II"/>
    <property type="match status" value="1"/>
</dbReference>
<comment type="similarity">
    <text evidence="2 14">Belongs to the cytochrome c oxidase subunit 2 family.</text>
</comment>
<comment type="caution">
    <text evidence="18">The sequence shown here is derived from an EMBL/GenBank/DDBJ whole genome shotgun (WGS) entry which is preliminary data.</text>
</comment>
<evidence type="ECO:0000256" key="15">
    <source>
        <dbReference type="SAM" id="Phobius"/>
    </source>
</evidence>
<keyword evidence="19" id="KW-1185">Reference proteome</keyword>
<keyword evidence="13" id="KW-0449">Lipoprotein</keyword>
<accession>A0ABR7R2C2</accession>
<evidence type="ECO:0000259" key="16">
    <source>
        <dbReference type="PROSITE" id="PS50857"/>
    </source>
</evidence>
<dbReference type="InterPro" id="IPR006333">
    <property type="entry name" value="Cyt_o_ubiquinol_oxidase_su2"/>
</dbReference>
<evidence type="ECO:0000256" key="6">
    <source>
        <dbReference type="ARBA" id="ARBA00022692"/>
    </source>
</evidence>
<dbReference type="Pfam" id="PF06481">
    <property type="entry name" value="COX_ARM"/>
    <property type="match status" value="1"/>
</dbReference>